<dbReference type="OrthoDB" id="21214at2759"/>
<protein>
    <submittedName>
        <fullName evidence="3">Uncharacterized protein</fullName>
    </submittedName>
</protein>
<feature type="region of interest" description="Disordered" evidence="2">
    <location>
        <begin position="189"/>
        <end position="208"/>
    </location>
</feature>
<gene>
    <name evidence="3" type="ORF">NEOLEDRAFT_1130924</name>
</gene>
<proteinExistence type="predicted"/>
<dbReference type="EMBL" id="KV425562">
    <property type="protein sequence ID" value="KZT27386.1"/>
    <property type="molecule type" value="Genomic_DNA"/>
</dbReference>
<feature type="coiled-coil region" evidence="1">
    <location>
        <begin position="15"/>
        <end position="42"/>
    </location>
</feature>
<dbReference type="PANTHER" id="PTHR39472:SF1">
    <property type="entry name" value="EXPRESSED PROTEIN"/>
    <property type="match status" value="1"/>
</dbReference>
<name>A0A165TZ04_9AGAM</name>
<sequence>MTVMDKDNSSSDPEFQRLMDLIAELSKQLDQNRDATMQLQAQLGNVKTQAFNSQTGFVLWRFNMDKSKEVYEAELERMNAAMAADNQALQYDNKQLSALIKEYEQTLESVMSTFRNRANEVQDHELALIKEYEAQLIARETEDLERELVASTAFSEALSRISNLLRLATRQMNGEDPSLMPPDYERDRIIGGELHHPTPDGESDEEPASLEQAVADWALDRETELARLEKENEELRRLAGLLPDAPLRPAMHEKTDSESSNFLSSFPRLQKNMLGGPPGSVGPYGTYKKPRPPGTG</sequence>
<feature type="coiled-coil region" evidence="1">
    <location>
        <begin position="68"/>
        <end position="113"/>
    </location>
</feature>
<dbReference type="InParanoid" id="A0A165TZ04"/>
<dbReference type="STRING" id="1314782.A0A165TZ04"/>
<accession>A0A165TZ04</accession>
<evidence type="ECO:0000256" key="2">
    <source>
        <dbReference type="SAM" id="MobiDB-lite"/>
    </source>
</evidence>
<evidence type="ECO:0000313" key="4">
    <source>
        <dbReference type="Proteomes" id="UP000076761"/>
    </source>
</evidence>
<dbReference type="PANTHER" id="PTHR39472">
    <property type="entry name" value="EXPRESSED PROTEIN"/>
    <property type="match status" value="1"/>
</dbReference>
<keyword evidence="1" id="KW-0175">Coiled coil</keyword>
<dbReference type="Proteomes" id="UP000076761">
    <property type="component" value="Unassembled WGS sequence"/>
</dbReference>
<organism evidence="3 4">
    <name type="scientific">Neolentinus lepideus HHB14362 ss-1</name>
    <dbReference type="NCBI Taxonomy" id="1314782"/>
    <lineage>
        <taxon>Eukaryota</taxon>
        <taxon>Fungi</taxon>
        <taxon>Dikarya</taxon>
        <taxon>Basidiomycota</taxon>
        <taxon>Agaricomycotina</taxon>
        <taxon>Agaricomycetes</taxon>
        <taxon>Gloeophyllales</taxon>
        <taxon>Gloeophyllaceae</taxon>
        <taxon>Neolentinus</taxon>
    </lineage>
</organism>
<dbReference type="AlphaFoldDB" id="A0A165TZ04"/>
<evidence type="ECO:0000256" key="1">
    <source>
        <dbReference type="SAM" id="Coils"/>
    </source>
</evidence>
<feature type="compositionally biased region" description="Basic and acidic residues" evidence="2">
    <location>
        <begin position="189"/>
        <end position="199"/>
    </location>
</feature>
<reference evidence="3 4" key="1">
    <citation type="journal article" date="2016" name="Mol. Biol. Evol.">
        <title>Comparative Genomics of Early-Diverging Mushroom-Forming Fungi Provides Insights into the Origins of Lignocellulose Decay Capabilities.</title>
        <authorList>
            <person name="Nagy L.G."/>
            <person name="Riley R."/>
            <person name="Tritt A."/>
            <person name="Adam C."/>
            <person name="Daum C."/>
            <person name="Floudas D."/>
            <person name="Sun H."/>
            <person name="Yadav J.S."/>
            <person name="Pangilinan J."/>
            <person name="Larsson K.H."/>
            <person name="Matsuura K."/>
            <person name="Barry K."/>
            <person name="Labutti K."/>
            <person name="Kuo R."/>
            <person name="Ohm R.A."/>
            <person name="Bhattacharya S.S."/>
            <person name="Shirouzu T."/>
            <person name="Yoshinaga Y."/>
            <person name="Martin F.M."/>
            <person name="Grigoriev I.V."/>
            <person name="Hibbett D.S."/>
        </authorList>
    </citation>
    <scope>NUCLEOTIDE SEQUENCE [LARGE SCALE GENOMIC DNA]</scope>
    <source>
        <strain evidence="3 4">HHB14362 ss-1</strain>
    </source>
</reference>
<feature type="region of interest" description="Disordered" evidence="2">
    <location>
        <begin position="241"/>
        <end position="296"/>
    </location>
</feature>
<keyword evidence="4" id="KW-1185">Reference proteome</keyword>
<evidence type="ECO:0000313" key="3">
    <source>
        <dbReference type="EMBL" id="KZT27386.1"/>
    </source>
</evidence>